<comment type="caution">
    <text evidence="2">The sequence shown here is derived from an EMBL/GenBank/DDBJ whole genome shotgun (WGS) entry which is preliminary data.</text>
</comment>
<proteinExistence type="predicted"/>
<protein>
    <recommendedName>
        <fullName evidence="4">Cell division protein FtsL</fullName>
    </recommendedName>
</protein>
<reference evidence="2 3" key="1">
    <citation type="submission" date="2020-02" db="EMBL/GenBank/DDBJ databases">
        <title>Albibacoteraceae fam. nov., the first described family within the subdivision 4 Verrucomicrobia.</title>
        <authorList>
            <person name="Xi F."/>
        </authorList>
    </citation>
    <scope>NUCLEOTIDE SEQUENCE [LARGE SCALE GENOMIC DNA]</scope>
    <source>
        <strain evidence="2 3">CK1056</strain>
    </source>
</reference>
<evidence type="ECO:0000313" key="3">
    <source>
        <dbReference type="Proteomes" id="UP000478417"/>
    </source>
</evidence>
<keyword evidence="3" id="KW-1185">Reference proteome</keyword>
<organism evidence="2 3">
    <name type="scientific">Oceanipulchritudo coccoides</name>
    <dbReference type="NCBI Taxonomy" id="2706888"/>
    <lineage>
        <taxon>Bacteria</taxon>
        <taxon>Pseudomonadati</taxon>
        <taxon>Verrucomicrobiota</taxon>
        <taxon>Opitutia</taxon>
        <taxon>Puniceicoccales</taxon>
        <taxon>Oceanipulchritudinaceae</taxon>
        <taxon>Oceanipulchritudo</taxon>
    </lineage>
</organism>
<dbReference type="RefSeq" id="WP_163966655.1">
    <property type="nucleotide sequence ID" value="NZ_JAAGNX010000003.1"/>
</dbReference>
<name>A0A6B2M6K3_9BACT</name>
<accession>A0A6B2M6K3</accession>
<keyword evidence="1" id="KW-1133">Transmembrane helix</keyword>
<keyword evidence="1" id="KW-0472">Membrane</keyword>
<feature type="transmembrane region" description="Helical" evidence="1">
    <location>
        <begin position="12"/>
        <end position="36"/>
    </location>
</feature>
<evidence type="ECO:0000313" key="2">
    <source>
        <dbReference type="EMBL" id="NDV63300.1"/>
    </source>
</evidence>
<dbReference type="Proteomes" id="UP000478417">
    <property type="component" value="Unassembled WGS sequence"/>
</dbReference>
<evidence type="ECO:0000256" key="1">
    <source>
        <dbReference type="SAM" id="Phobius"/>
    </source>
</evidence>
<evidence type="ECO:0008006" key="4">
    <source>
        <dbReference type="Google" id="ProtNLM"/>
    </source>
</evidence>
<sequence length="141" mass="15932">MSAMIQEETRIYTRILTLLILLAAVTVSGCLGLLWLRQKIELTAQATRSLETEIAKEERRLRYVDTKIAEIHQPLYLERQVKRLGLSLGPPKADQVVYIRWASERGNAYAAKGTAPEKSGKKDPFRHSIDLAVMESLVPID</sequence>
<dbReference type="AlphaFoldDB" id="A0A6B2M6K3"/>
<dbReference type="EMBL" id="JAAGNX010000003">
    <property type="protein sequence ID" value="NDV63300.1"/>
    <property type="molecule type" value="Genomic_DNA"/>
</dbReference>
<gene>
    <name evidence="2" type="ORF">G0Q06_12615</name>
</gene>
<keyword evidence="1" id="KW-0812">Transmembrane</keyword>